<dbReference type="Pfam" id="PF00005">
    <property type="entry name" value="ABC_tran"/>
    <property type="match status" value="1"/>
</dbReference>
<evidence type="ECO:0000313" key="9">
    <source>
        <dbReference type="EMBL" id="TQF74000.1"/>
    </source>
</evidence>
<sequence>MTDKTARADAPLLQADNIRTGFATARGQLRAVDGVSITVAAGETLGIVGESGSGKSVLGRTIMGLLEKGPAIDITGTVTFAGRDLASMKKSEMKHFWGPEVAMVFQDPMTSLNPFKRIGTHITESLRFHLGMKKDAARDRAAELLSMVGIPEAKRRLDQFPHELSGGMRQRVVIAMALACEPKLLIADEPTTALDVTVQKQILDLLASLNDSLNMAVILISHDLGVVSGRSDRVAVMYAGSVMETAATEEIFSRPRHPYTEALMAAIPRLEHPTHTVLQTIPGGLPDMTKPMVGCRFAARCKYAQEKCLTDDPELASGATGDRTSGAHEFACHFPVDTPEGMAALVANEEAGTTAAGLTVGSRELV</sequence>
<evidence type="ECO:0000256" key="1">
    <source>
        <dbReference type="ARBA" id="ARBA00004202"/>
    </source>
</evidence>
<evidence type="ECO:0000313" key="10">
    <source>
        <dbReference type="Proteomes" id="UP000316256"/>
    </source>
</evidence>
<dbReference type="RefSeq" id="WP_142095710.1">
    <property type="nucleotide sequence ID" value="NZ_VIGH01000002.1"/>
</dbReference>
<reference evidence="9 10" key="1">
    <citation type="submission" date="2019-06" db="EMBL/GenBank/DDBJ databases">
        <title>Rhodococcus spaelei sp. nov., isolated from a cave.</title>
        <authorList>
            <person name="Lee S.D."/>
        </authorList>
    </citation>
    <scope>NUCLEOTIDE SEQUENCE [LARGE SCALE GENOMIC DNA]</scope>
    <source>
        <strain evidence="9 10">C9-5</strain>
    </source>
</reference>
<comment type="subcellular location">
    <subcellularLocation>
        <location evidence="1">Cell membrane</location>
        <topology evidence="1">Peripheral membrane protein</topology>
    </subcellularLocation>
</comment>
<dbReference type="InterPro" id="IPR027417">
    <property type="entry name" value="P-loop_NTPase"/>
</dbReference>
<dbReference type="GO" id="GO:0005886">
    <property type="term" value="C:plasma membrane"/>
    <property type="evidence" value="ECO:0007669"/>
    <property type="project" value="UniProtKB-SubCell"/>
</dbReference>
<dbReference type="NCBIfam" id="TIGR01727">
    <property type="entry name" value="oligo_HPY"/>
    <property type="match status" value="1"/>
</dbReference>
<dbReference type="Gene3D" id="3.40.50.300">
    <property type="entry name" value="P-loop containing nucleotide triphosphate hydrolases"/>
    <property type="match status" value="1"/>
</dbReference>
<evidence type="ECO:0000256" key="6">
    <source>
        <dbReference type="ARBA" id="ARBA00022840"/>
    </source>
</evidence>
<dbReference type="PROSITE" id="PS00211">
    <property type="entry name" value="ABC_TRANSPORTER_1"/>
    <property type="match status" value="1"/>
</dbReference>
<evidence type="ECO:0000259" key="8">
    <source>
        <dbReference type="PROSITE" id="PS50893"/>
    </source>
</evidence>
<evidence type="ECO:0000256" key="3">
    <source>
        <dbReference type="ARBA" id="ARBA00022448"/>
    </source>
</evidence>
<dbReference type="GO" id="GO:0016887">
    <property type="term" value="F:ATP hydrolysis activity"/>
    <property type="evidence" value="ECO:0007669"/>
    <property type="project" value="InterPro"/>
</dbReference>
<dbReference type="PANTHER" id="PTHR43297">
    <property type="entry name" value="OLIGOPEPTIDE TRANSPORT ATP-BINDING PROTEIN APPD"/>
    <property type="match status" value="1"/>
</dbReference>
<dbReference type="AlphaFoldDB" id="A0A541BNZ3"/>
<keyword evidence="4" id="KW-1003">Cell membrane</keyword>
<dbReference type="FunFam" id="3.40.50.300:FF:000016">
    <property type="entry name" value="Oligopeptide ABC transporter ATP-binding component"/>
    <property type="match status" value="1"/>
</dbReference>
<dbReference type="InterPro" id="IPR003593">
    <property type="entry name" value="AAA+_ATPase"/>
</dbReference>
<evidence type="ECO:0000256" key="5">
    <source>
        <dbReference type="ARBA" id="ARBA00022741"/>
    </source>
</evidence>
<evidence type="ECO:0000256" key="4">
    <source>
        <dbReference type="ARBA" id="ARBA00022475"/>
    </source>
</evidence>
<dbReference type="Pfam" id="PF08352">
    <property type="entry name" value="oligo_HPY"/>
    <property type="match status" value="1"/>
</dbReference>
<dbReference type="InterPro" id="IPR003439">
    <property type="entry name" value="ABC_transporter-like_ATP-bd"/>
</dbReference>
<keyword evidence="3" id="KW-0813">Transport</keyword>
<comment type="similarity">
    <text evidence="2">Belongs to the ABC transporter superfamily.</text>
</comment>
<keyword evidence="7" id="KW-0472">Membrane</keyword>
<comment type="caution">
    <text evidence="9">The sequence shown here is derived from an EMBL/GenBank/DDBJ whole genome shotgun (WGS) entry which is preliminary data.</text>
</comment>
<dbReference type="InterPro" id="IPR013563">
    <property type="entry name" value="Oligopep_ABC_C"/>
</dbReference>
<dbReference type="GO" id="GO:0005524">
    <property type="term" value="F:ATP binding"/>
    <property type="evidence" value="ECO:0007669"/>
    <property type="project" value="UniProtKB-KW"/>
</dbReference>
<keyword evidence="6 9" id="KW-0067">ATP-binding</keyword>
<evidence type="ECO:0000256" key="7">
    <source>
        <dbReference type="ARBA" id="ARBA00023136"/>
    </source>
</evidence>
<dbReference type="Proteomes" id="UP000316256">
    <property type="component" value="Unassembled WGS sequence"/>
</dbReference>
<dbReference type="SMART" id="SM00382">
    <property type="entry name" value="AAA"/>
    <property type="match status" value="1"/>
</dbReference>
<dbReference type="InterPro" id="IPR050388">
    <property type="entry name" value="ABC_Ni/Peptide_Import"/>
</dbReference>
<accession>A0A541BNZ3</accession>
<evidence type="ECO:0000256" key="2">
    <source>
        <dbReference type="ARBA" id="ARBA00005417"/>
    </source>
</evidence>
<dbReference type="EMBL" id="VIGH01000002">
    <property type="protein sequence ID" value="TQF74000.1"/>
    <property type="molecule type" value="Genomic_DNA"/>
</dbReference>
<dbReference type="InterPro" id="IPR017871">
    <property type="entry name" value="ABC_transporter-like_CS"/>
</dbReference>
<dbReference type="SUPFAM" id="SSF52540">
    <property type="entry name" value="P-loop containing nucleoside triphosphate hydrolases"/>
    <property type="match status" value="1"/>
</dbReference>
<dbReference type="GO" id="GO:0015833">
    <property type="term" value="P:peptide transport"/>
    <property type="evidence" value="ECO:0007669"/>
    <property type="project" value="InterPro"/>
</dbReference>
<dbReference type="CDD" id="cd03257">
    <property type="entry name" value="ABC_NikE_OppD_transporters"/>
    <property type="match status" value="1"/>
</dbReference>
<organism evidence="9 10">
    <name type="scientific">Rhodococcus spelaei</name>
    <dbReference type="NCBI Taxonomy" id="2546320"/>
    <lineage>
        <taxon>Bacteria</taxon>
        <taxon>Bacillati</taxon>
        <taxon>Actinomycetota</taxon>
        <taxon>Actinomycetes</taxon>
        <taxon>Mycobacteriales</taxon>
        <taxon>Nocardiaceae</taxon>
        <taxon>Rhodococcus</taxon>
    </lineage>
</organism>
<feature type="domain" description="ABC transporter" evidence="8">
    <location>
        <begin position="13"/>
        <end position="264"/>
    </location>
</feature>
<protein>
    <submittedName>
        <fullName evidence="9">ABC transporter ATP-binding protein</fullName>
    </submittedName>
</protein>
<dbReference type="PANTHER" id="PTHR43297:SF2">
    <property type="entry name" value="DIPEPTIDE TRANSPORT ATP-BINDING PROTEIN DPPD"/>
    <property type="match status" value="1"/>
</dbReference>
<name>A0A541BNZ3_9NOCA</name>
<keyword evidence="10" id="KW-1185">Reference proteome</keyword>
<proteinExistence type="inferred from homology"/>
<dbReference type="PROSITE" id="PS50893">
    <property type="entry name" value="ABC_TRANSPORTER_2"/>
    <property type="match status" value="1"/>
</dbReference>
<keyword evidence="5" id="KW-0547">Nucleotide-binding</keyword>
<gene>
    <name evidence="9" type="ORF">FK531_04865</name>
</gene>
<dbReference type="OrthoDB" id="8036461at2"/>